<feature type="transmembrane region" description="Helical" evidence="2">
    <location>
        <begin position="212"/>
        <end position="229"/>
    </location>
</feature>
<gene>
    <name evidence="3" type="ORF">GCM10010339_14460</name>
</gene>
<dbReference type="AlphaFoldDB" id="A0A918YDR4"/>
<dbReference type="RefSeq" id="WP_189949614.1">
    <property type="nucleotide sequence ID" value="NZ_BMVG01000002.1"/>
</dbReference>
<name>A0A918YDR4_9ACTN</name>
<sequence length="264" mass="28683">MTVQRARATAQSTGEAPKKRGAGRLSPGRTRSLGALLILLSLIAAVLCYLAFTAWLPSDRERYRDYRAAEPCPAHATEQVRAEKDCLSTWRYIVEKTVIKDGGKSSTYQATLKGGASWRRVVDFGDPGPLLEKLEPGDQVTGTIWRRTIVVLSKDGVRQNTSEAPRDELQMNAAFGLMAALLAALMFVFGAVRLVSPCAPEPFTWNPYGRRMLITIAAVCLGVGLLTVWTGIPWWVVPAVVVPVVVGAAGVMYRDLRRGGAGRA</sequence>
<feature type="transmembrane region" description="Helical" evidence="2">
    <location>
        <begin position="173"/>
        <end position="192"/>
    </location>
</feature>
<keyword evidence="2" id="KW-0812">Transmembrane</keyword>
<accession>A0A918YDR4</accession>
<keyword evidence="4" id="KW-1185">Reference proteome</keyword>
<reference evidence="3" key="2">
    <citation type="submission" date="2020-09" db="EMBL/GenBank/DDBJ databases">
        <authorList>
            <person name="Sun Q."/>
            <person name="Ohkuma M."/>
        </authorList>
    </citation>
    <scope>NUCLEOTIDE SEQUENCE</scope>
    <source>
        <strain evidence="3">JCM 4714</strain>
    </source>
</reference>
<evidence type="ECO:0000256" key="1">
    <source>
        <dbReference type="SAM" id="MobiDB-lite"/>
    </source>
</evidence>
<reference evidence="3" key="1">
    <citation type="journal article" date="2014" name="Int. J. Syst. Evol. Microbiol.">
        <title>Complete genome sequence of Corynebacterium casei LMG S-19264T (=DSM 44701T), isolated from a smear-ripened cheese.</title>
        <authorList>
            <consortium name="US DOE Joint Genome Institute (JGI-PGF)"/>
            <person name="Walter F."/>
            <person name="Albersmeier A."/>
            <person name="Kalinowski J."/>
            <person name="Ruckert C."/>
        </authorList>
    </citation>
    <scope>NUCLEOTIDE SEQUENCE</scope>
    <source>
        <strain evidence="3">JCM 4714</strain>
    </source>
</reference>
<feature type="region of interest" description="Disordered" evidence="1">
    <location>
        <begin position="1"/>
        <end position="26"/>
    </location>
</feature>
<organism evidence="3 4">
    <name type="scientific">Streptomyces alanosinicus</name>
    <dbReference type="NCBI Taxonomy" id="68171"/>
    <lineage>
        <taxon>Bacteria</taxon>
        <taxon>Bacillati</taxon>
        <taxon>Actinomycetota</taxon>
        <taxon>Actinomycetes</taxon>
        <taxon>Kitasatosporales</taxon>
        <taxon>Streptomycetaceae</taxon>
        <taxon>Streptomyces</taxon>
    </lineage>
</organism>
<keyword evidence="2" id="KW-1133">Transmembrane helix</keyword>
<dbReference type="EMBL" id="BMVG01000002">
    <property type="protein sequence ID" value="GHE00219.1"/>
    <property type="molecule type" value="Genomic_DNA"/>
</dbReference>
<feature type="transmembrane region" description="Helical" evidence="2">
    <location>
        <begin position="33"/>
        <end position="56"/>
    </location>
</feature>
<evidence type="ECO:0000313" key="4">
    <source>
        <dbReference type="Proteomes" id="UP000655443"/>
    </source>
</evidence>
<evidence type="ECO:0000313" key="3">
    <source>
        <dbReference type="EMBL" id="GHE00219.1"/>
    </source>
</evidence>
<comment type="caution">
    <text evidence="3">The sequence shown here is derived from an EMBL/GenBank/DDBJ whole genome shotgun (WGS) entry which is preliminary data.</text>
</comment>
<protein>
    <submittedName>
        <fullName evidence="3">Uncharacterized protein</fullName>
    </submittedName>
</protein>
<dbReference type="Proteomes" id="UP000655443">
    <property type="component" value="Unassembled WGS sequence"/>
</dbReference>
<feature type="compositionally biased region" description="Polar residues" evidence="1">
    <location>
        <begin position="1"/>
        <end position="14"/>
    </location>
</feature>
<evidence type="ECO:0000256" key="2">
    <source>
        <dbReference type="SAM" id="Phobius"/>
    </source>
</evidence>
<feature type="transmembrane region" description="Helical" evidence="2">
    <location>
        <begin position="235"/>
        <end position="253"/>
    </location>
</feature>
<proteinExistence type="predicted"/>
<keyword evidence="2" id="KW-0472">Membrane</keyword>